<reference evidence="1 2" key="1">
    <citation type="journal article" date="2019" name="Int. J. Syst. Evol. Microbiol.">
        <title>The Global Catalogue of Microorganisms (GCM) 10K type strain sequencing project: providing services to taxonomists for standard genome sequencing and annotation.</title>
        <authorList>
            <consortium name="The Broad Institute Genomics Platform"/>
            <consortium name="The Broad Institute Genome Sequencing Center for Infectious Disease"/>
            <person name="Wu L."/>
            <person name="Ma J."/>
        </authorList>
    </citation>
    <scope>NUCLEOTIDE SEQUENCE [LARGE SCALE GENOMIC DNA]</scope>
    <source>
        <strain evidence="1 2">JCM 13929</strain>
    </source>
</reference>
<name>A0ABN2EP76_9ACTN</name>
<dbReference type="EMBL" id="BAAAMU010000003">
    <property type="protein sequence ID" value="GAA1613330.1"/>
    <property type="molecule type" value="Genomic_DNA"/>
</dbReference>
<comment type="caution">
    <text evidence="1">The sequence shown here is derived from an EMBL/GenBank/DDBJ whole genome shotgun (WGS) entry which is preliminary data.</text>
</comment>
<gene>
    <name evidence="1" type="ORF">GCM10009733_006780</name>
</gene>
<sequence length="232" mass="25671">MEALMDSTPEITVDELGDVWTHPGREDDEQFPGADHDFALINHHGVWVSYCAAPAGFFADAHPDEATAKAAFVTDVTEFLLGGREPFSNEFSWKMDTGEHTDEIAVVPVADQFNAITWYVAWRLNGECGYSRHHGREDATEAAQELAGQHAETLAEQTLGEVYVADLRHAVAAHEERVKLIEKGDAIREAFEAGQIGRGRGPSVRTMSDRLGVSSSHFYNIVNGEAWSWNEK</sequence>
<evidence type="ECO:0000313" key="2">
    <source>
        <dbReference type="Proteomes" id="UP001500064"/>
    </source>
</evidence>
<dbReference type="Proteomes" id="UP001500064">
    <property type="component" value="Unassembled WGS sequence"/>
</dbReference>
<proteinExistence type="predicted"/>
<keyword evidence="2" id="KW-1185">Reference proteome</keyword>
<evidence type="ECO:0000313" key="1">
    <source>
        <dbReference type="EMBL" id="GAA1613330.1"/>
    </source>
</evidence>
<organism evidence="1 2">
    <name type="scientific">Nonomuraea maheshkhaliensis</name>
    <dbReference type="NCBI Taxonomy" id="419590"/>
    <lineage>
        <taxon>Bacteria</taxon>
        <taxon>Bacillati</taxon>
        <taxon>Actinomycetota</taxon>
        <taxon>Actinomycetes</taxon>
        <taxon>Streptosporangiales</taxon>
        <taxon>Streptosporangiaceae</taxon>
        <taxon>Nonomuraea</taxon>
    </lineage>
</organism>
<accession>A0ABN2EP76</accession>
<evidence type="ECO:0008006" key="3">
    <source>
        <dbReference type="Google" id="ProtNLM"/>
    </source>
</evidence>
<protein>
    <recommendedName>
        <fullName evidence="3">XRE family transcriptional regulator</fullName>
    </recommendedName>
</protein>